<evidence type="ECO:0008006" key="4">
    <source>
        <dbReference type="Google" id="ProtNLM"/>
    </source>
</evidence>
<evidence type="ECO:0000313" key="2">
    <source>
        <dbReference type="EMBL" id="HIY60776.1"/>
    </source>
</evidence>
<gene>
    <name evidence="2" type="ORF">H9831_08875</name>
</gene>
<dbReference type="EMBL" id="DXDD01000107">
    <property type="protein sequence ID" value="HIY60776.1"/>
    <property type="molecule type" value="Genomic_DNA"/>
</dbReference>
<proteinExistence type="predicted"/>
<evidence type="ECO:0000256" key="1">
    <source>
        <dbReference type="SAM" id="MobiDB-lite"/>
    </source>
</evidence>
<dbReference type="Proteomes" id="UP000824007">
    <property type="component" value="Unassembled WGS sequence"/>
</dbReference>
<reference evidence="2" key="1">
    <citation type="journal article" date="2021" name="PeerJ">
        <title>Extensive microbial diversity within the chicken gut microbiome revealed by metagenomics and culture.</title>
        <authorList>
            <person name="Gilroy R."/>
            <person name="Ravi A."/>
            <person name="Getino M."/>
            <person name="Pursley I."/>
            <person name="Horton D.L."/>
            <person name="Alikhan N.F."/>
            <person name="Baker D."/>
            <person name="Gharbi K."/>
            <person name="Hall N."/>
            <person name="Watson M."/>
            <person name="Adriaenssens E.M."/>
            <person name="Foster-Nyarko E."/>
            <person name="Jarju S."/>
            <person name="Secka A."/>
            <person name="Antonio M."/>
            <person name="Oren A."/>
            <person name="Chaudhuri R.R."/>
            <person name="La Ragione R."/>
            <person name="Hildebrand F."/>
            <person name="Pallen M.J."/>
        </authorList>
    </citation>
    <scope>NUCLEOTIDE SEQUENCE</scope>
    <source>
        <strain evidence="2">ChiSxjej3B15-24422</strain>
    </source>
</reference>
<comment type="caution">
    <text evidence="2">The sequence shown here is derived from an EMBL/GenBank/DDBJ whole genome shotgun (WGS) entry which is preliminary data.</text>
</comment>
<evidence type="ECO:0000313" key="3">
    <source>
        <dbReference type="Proteomes" id="UP000824007"/>
    </source>
</evidence>
<sequence>MKSIEKLYQEVLENDAMKQEFAEAMQDGRVMEFLKKHGCEAETEEVNAFLKEQQEKEGELSDAELEAVSGGCSSGGPAPNSRLEQRWDQEGSYTVIVCDE</sequence>
<dbReference type="AlphaFoldDB" id="A0A9D2C7S7"/>
<name>A0A9D2C7S7_9FIRM</name>
<organism evidence="2 3">
    <name type="scientific">Candidatus Eisenbergiella pullistercoris</name>
    <dbReference type="NCBI Taxonomy" id="2838555"/>
    <lineage>
        <taxon>Bacteria</taxon>
        <taxon>Bacillati</taxon>
        <taxon>Bacillota</taxon>
        <taxon>Clostridia</taxon>
        <taxon>Lachnospirales</taxon>
        <taxon>Lachnospiraceae</taxon>
        <taxon>Eisenbergiella</taxon>
    </lineage>
</organism>
<reference evidence="2" key="2">
    <citation type="submission" date="2021-04" db="EMBL/GenBank/DDBJ databases">
        <authorList>
            <person name="Gilroy R."/>
        </authorList>
    </citation>
    <scope>NUCLEOTIDE SEQUENCE</scope>
    <source>
        <strain evidence="2">ChiSxjej3B15-24422</strain>
    </source>
</reference>
<feature type="region of interest" description="Disordered" evidence="1">
    <location>
        <begin position="66"/>
        <end position="86"/>
    </location>
</feature>
<accession>A0A9D2C7S7</accession>
<protein>
    <recommendedName>
        <fullName evidence="4">Nif11 domain-containing protein</fullName>
    </recommendedName>
</protein>